<dbReference type="InterPro" id="IPR013830">
    <property type="entry name" value="SGNH_hydro"/>
</dbReference>
<evidence type="ECO:0000259" key="1">
    <source>
        <dbReference type="Pfam" id="PF13472"/>
    </source>
</evidence>
<comment type="caution">
    <text evidence="2">The sequence shown here is derived from an EMBL/GenBank/DDBJ whole genome shotgun (WGS) entry which is preliminary data.</text>
</comment>
<dbReference type="GO" id="GO:0004622">
    <property type="term" value="F:phosphatidylcholine lysophospholipase activity"/>
    <property type="evidence" value="ECO:0007669"/>
    <property type="project" value="TreeGrafter"/>
</dbReference>
<reference evidence="2" key="2">
    <citation type="journal article" date="2021" name="PeerJ">
        <title>Extensive microbial diversity within the chicken gut microbiome revealed by metagenomics and culture.</title>
        <authorList>
            <person name="Gilroy R."/>
            <person name="Ravi A."/>
            <person name="Getino M."/>
            <person name="Pursley I."/>
            <person name="Horton D.L."/>
            <person name="Alikhan N.F."/>
            <person name="Baker D."/>
            <person name="Gharbi K."/>
            <person name="Hall N."/>
            <person name="Watson M."/>
            <person name="Adriaenssens E.M."/>
            <person name="Foster-Nyarko E."/>
            <person name="Jarju S."/>
            <person name="Secka A."/>
            <person name="Antonio M."/>
            <person name="Oren A."/>
            <person name="Chaudhuri R.R."/>
            <person name="La Ragione R."/>
            <person name="Hildebrand F."/>
            <person name="Pallen M.J."/>
        </authorList>
    </citation>
    <scope>NUCLEOTIDE SEQUENCE</scope>
    <source>
        <strain evidence="2">ChiSxjej2B14-6234</strain>
    </source>
</reference>
<proteinExistence type="predicted"/>
<reference evidence="2" key="1">
    <citation type="submission" date="2020-10" db="EMBL/GenBank/DDBJ databases">
        <authorList>
            <person name="Gilroy R."/>
        </authorList>
    </citation>
    <scope>NUCLEOTIDE SEQUENCE</scope>
    <source>
        <strain evidence="2">ChiSxjej2B14-6234</strain>
    </source>
</reference>
<dbReference type="EMBL" id="DVFJ01000009">
    <property type="protein sequence ID" value="HIQ71255.1"/>
    <property type="molecule type" value="Genomic_DNA"/>
</dbReference>
<dbReference type="CDD" id="cd01834">
    <property type="entry name" value="SGNH_hydrolase_like_2"/>
    <property type="match status" value="1"/>
</dbReference>
<dbReference type="PANTHER" id="PTHR30383">
    <property type="entry name" value="THIOESTERASE 1/PROTEASE 1/LYSOPHOSPHOLIPASE L1"/>
    <property type="match status" value="1"/>
</dbReference>
<dbReference type="InterPro" id="IPR051532">
    <property type="entry name" value="Ester_Hydrolysis_Enzymes"/>
</dbReference>
<accession>A0A9D1CQ41</accession>
<dbReference type="Pfam" id="PF13472">
    <property type="entry name" value="Lipase_GDSL_2"/>
    <property type="match status" value="1"/>
</dbReference>
<dbReference type="InterPro" id="IPR036514">
    <property type="entry name" value="SGNH_hydro_sf"/>
</dbReference>
<name>A0A9D1CQ41_9FIRM</name>
<protein>
    <submittedName>
        <fullName evidence="2">SGNH/GDSL hydrolase family protein</fullName>
    </submittedName>
</protein>
<dbReference type="Gene3D" id="3.40.50.1110">
    <property type="entry name" value="SGNH hydrolase"/>
    <property type="match status" value="1"/>
</dbReference>
<organism evidence="2 3">
    <name type="scientific">Candidatus Onthenecus intestinigallinarum</name>
    <dbReference type="NCBI Taxonomy" id="2840875"/>
    <lineage>
        <taxon>Bacteria</taxon>
        <taxon>Bacillati</taxon>
        <taxon>Bacillota</taxon>
        <taxon>Clostridia</taxon>
        <taxon>Eubacteriales</taxon>
        <taxon>Candidatus Onthenecus</taxon>
    </lineage>
</organism>
<evidence type="ECO:0000313" key="2">
    <source>
        <dbReference type="EMBL" id="HIQ71255.1"/>
    </source>
</evidence>
<dbReference type="AlphaFoldDB" id="A0A9D1CQ41"/>
<dbReference type="Proteomes" id="UP000886887">
    <property type="component" value="Unassembled WGS sequence"/>
</dbReference>
<keyword evidence="2" id="KW-0378">Hydrolase</keyword>
<gene>
    <name evidence="2" type="ORF">IAB73_03470</name>
</gene>
<dbReference type="SUPFAM" id="SSF52266">
    <property type="entry name" value="SGNH hydrolase"/>
    <property type="match status" value="1"/>
</dbReference>
<sequence>MLFEKGDKVLFIGDSISDFDRARPVGEGLFNAWGTSYVADVGATLCCMYPELGLRIVNMGVSGNQVRDLYARWQSDVLDLAPDWVSVLIGINDVWRQFDSPTQPERHVPPEEYERTYEGLIERTLPHVKGMILMTPFFMEPNRRDPMRARMDAYGAIVERLARRHSLVFVDLQAAWDRLFEHMHPCAIAWDRIHPNQIGHMYIAKQFLHAVGADR</sequence>
<evidence type="ECO:0000313" key="3">
    <source>
        <dbReference type="Proteomes" id="UP000886887"/>
    </source>
</evidence>
<feature type="domain" description="SGNH hydrolase-type esterase" evidence="1">
    <location>
        <begin position="11"/>
        <end position="200"/>
    </location>
</feature>
<dbReference type="PANTHER" id="PTHR30383:SF5">
    <property type="entry name" value="SGNH HYDROLASE-TYPE ESTERASE DOMAIN-CONTAINING PROTEIN"/>
    <property type="match status" value="1"/>
</dbReference>